<reference evidence="1 2" key="1">
    <citation type="journal article" date="2014" name="Gut Pathog.">
        <title>Gene clusters of Hafnia alvei strain FB1 important in survival and pathogenesis: a draft genome perspective.</title>
        <authorList>
            <person name="Tan J.Y."/>
            <person name="Yin W.F."/>
            <person name="Chan K.G."/>
        </authorList>
    </citation>
    <scope>NUCLEOTIDE SEQUENCE [LARGE SCALE GENOMIC DNA]</scope>
    <source>
        <strain evidence="1 2">FB1</strain>
    </source>
</reference>
<dbReference type="OrthoDB" id="6505358at2"/>
<dbReference type="Pfam" id="PF14001">
    <property type="entry name" value="YdfZ"/>
    <property type="match status" value="1"/>
</dbReference>
<keyword evidence="2" id="KW-1185">Reference proteome</keyword>
<proteinExistence type="predicted"/>
<evidence type="ECO:0000313" key="1">
    <source>
        <dbReference type="EMBL" id="AIU73224.1"/>
    </source>
</evidence>
<protein>
    <submittedName>
        <fullName evidence="1">Selenium-binding protein</fullName>
    </submittedName>
</protein>
<gene>
    <name evidence="1" type="ORF">AT03_13030</name>
</gene>
<dbReference type="KEGG" id="hav:AT03_13030"/>
<dbReference type="EMBL" id="CP009706">
    <property type="protein sequence ID" value="AIU73224.1"/>
    <property type="molecule type" value="Genomic_DNA"/>
</dbReference>
<dbReference type="AlphaFoldDB" id="A0A097R3C8"/>
<dbReference type="Proteomes" id="UP000029986">
    <property type="component" value="Chromosome"/>
</dbReference>
<dbReference type="HOGENOM" id="CLU_189992_0_0_6"/>
<dbReference type="PATRIC" id="fig|1453496.5.peg.2653"/>
<organism evidence="1 2">
    <name type="scientific">Hafnia alvei FB1</name>
    <dbReference type="NCBI Taxonomy" id="1453496"/>
    <lineage>
        <taxon>Bacteria</taxon>
        <taxon>Pseudomonadati</taxon>
        <taxon>Pseudomonadota</taxon>
        <taxon>Gammaproteobacteria</taxon>
        <taxon>Enterobacterales</taxon>
        <taxon>Hafniaceae</taxon>
        <taxon>Hafnia</taxon>
    </lineage>
</organism>
<dbReference type="InterPro" id="IPR017704">
    <property type="entry name" value="Se-bd_putative_YdfZ"/>
</dbReference>
<evidence type="ECO:0000313" key="2">
    <source>
        <dbReference type="Proteomes" id="UP000029986"/>
    </source>
</evidence>
<dbReference type="RefSeq" id="WP_025797212.1">
    <property type="nucleotide sequence ID" value="NZ_CP009706.1"/>
</dbReference>
<accession>A0A097R3C8</accession>
<sequence length="67" mass="7453">MNIAYDRNRNPLRVGAHVIENGTRRVMVIAAINDEKLAREKVRAAKCVLCHGDSNAYAPQDLILLGH</sequence>
<name>A0A097R3C8_HAFAL</name>